<protein>
    <submittedName>
        <fullName evidence="1">Uncharacterized protein</fullName>
    </submittedName>
</protein>
<accession>A0A2M8EMF7</accession>
<proteinExistence type="predicted"/>
<name>A0A2M8EMF7_UNCKA</name>
<dbReference type="EMBL" id="PFSJ01000007">
    <property type="protein sequence ID" value="PJC23909.1"/>
    <property type="molecule type" value="Genomic_DNA"/>
</dbReference>
<comment type="caution">
    <text evidence="1">The sequence shown here is derived from an EMBL/GenBank/DDBJ whole genome shotgun (WGS) entry which is preliminary data.</text>
</comment>
<reference evidence="2" key="1">
    <citation type="submission" date="2017-09" db="EMBL/GenBank/DDBJ databases">
        <title>Depth-based differentiation of microbial function through sediment-hosted aquifers and enrichment of novel symbionts in the deep terrestrial subsurface.</title>
        <authorList>
            <person name="Probst A.J."/>
            <person name="Ladd B."/>
            <person name="Jarett J.K."/>
            <person name="Geller-Mcgrath D.E."/>
            <person name="Sieber C.M.K."/>
            <person name="Emerson J.B."/>
            <person name="Anantharaman K."/>
            <person name="Thomas B.C."/>
            <person name="Malmstrom R."/>
            <person name="Stieglmeier M."/>
            <person name="Klingl A."/>
            <person name="Woyke T."/>
            <person name="Ryan C.M."/>
            <person name="Banfield J.F."/>
        </authorList>
    </citation>
    <scope>NUCLEOTIDE SEQUENCE [LARGE SCALE GENOMIC DNA]</scope>
</reference>
<sequence>MNNESIDQVAGENELCINMASFLPMSVLGQYVEQASARLRDYGYNSLCLLPLRGLVYPDEIQLSLPVHFIEKAWNPTEGEGWAGFMEVVNVMRTGDPRAPKFHDFIAFPSEYYSGEGFYRMAEAYRSGDKSKPTLTEIVHELPDYPLSGAGSIWVDATILEIHPGLNMSAQEILDEISVKKSMIPAVDIDTRHIRRGLMPNEAERISRSYPGRPVGSFTSLGNWENIIRTFSQPGRIGLVDFQAKDPKELLETLNGGNTELDEMIDALLETGYKSPIRVEFNMGLMRQVQPGYAMGIARDSHDYLRDKTKNS</sequence>
<dbReference type="Proteomes" id="UP000229756">
    <property type="component" value="Unassembled WGS sequence"/>
</dbReference>
<gene>
    <name evidence="1" type="ORF">CO058_01065</name>
</gene>
<organism evidence="1 2">
    <name type="scientific">candidate division WWE3 bacterium CG_4_9_14_0_2_um_filter_35_11</name>
    <dbReference type="NCBI Taxonomy" id="1975077"/>
    <lineage>
        <taxon>Bacteria</taxon>
        <taxon>Katanobacteria</taxon>
    </lineage>
</organism>
<evidence type="ECO:0000313" key="1">
    <source>
        <dbReference type="EMBL" id="PJC23909.1"/>
    </source>
</evidence>
<evidence type="ECO:0000313" key="2">
    <source>
        <dbReference type="Proteomes" id="UP000229756"/>
    </source>
</evidence>
<dbReference type="AlphaFoldDB" id="A0A2M8EMF7"/>